<dbReference type="EMBL" id="FNCY01000009">
    <property type="protein sequence ID" value="SDH81429.1"/>
    <property type="molecule type" value="Genomic_DNA"/>
</dbReference>
<organism evidence="8 9">
    <name type="scientific">Propionivibrio dicarboxylicus</name>
    <dbReference type="NCBI Taxonomy" id="83767"/>
    <lineage>
        <taxon>Bacteria</taxon>
        <taxon>Pseudomonadati</taxon>
        <taxon>Pseudomonadota</taxon>
        <taxon>Betaproteobacteria</taxon>
        <taxon>Rhodocyclales</taxon>
        <taxon>Rhodocyclaceae</taxon>
        <taxon>Propionivibrio</taxon>
    </lineage>
</organism>
<proteinExistence type="inferred from homology"/>
<dbReference type="GO" id="GO:0042597">
    <property type="term" value="C:periplasmic space"/>
    <property type="evidence" value="ECO:0007669"/>
    <property type="project" value="UniProtKB-SubCell"/>
</dbReference>
<feature type="chain" id="PRO_5011661004" description="sn-glycerol-3-phosphate-binding periplasmic protein UgpB" evidence="7">
    <location>
        <begin position="22"/>
        <end position="433"/>
    </location>
</feature>
<dbReference type="InterPro" id="IPR050490">
    <property type="entry name" value="Bact_solute-bd_prot1"/>
</dbReference>
<evidence type="ECO:0000256" key="2">
    <source>
        <dbReference type="ARBA" id="ARBA00008520"/>
    </source>
</evidence>
<dbReference type="PANTHER" id="PTHR43649">
    <property type="entry name" value="ARABINOSE-BINDING PROTEIN-RELATED"/>
    <property type="match status" value="1"/>
</dbReference>
<comment type="similarity">
    <text evidence="2">Belongs to the bacterial solute-binding protein 1 family.</text>
</comment>
<comment type="subcellular location">
    <subcellularLocation>
        <location evidence="1">Periplasm</location>
    </subcellularLocation>
</comment>
<keyword evidence="6 7" id="KW-0732">Signal</keyword>
<keyword evidence="5" id="KW-0813">Transport</keyword>
<comment type="subunit">
    <text evidence="3">The complex is composed of two ATP-binding proteins (UgpC), two transmembrane proteins (UgpA and UgpE) and a solute-binding protein (UgpB).</text>
</comment>
<evidence type="ECO:0000256" key="5">
    <source>
        <dbReference type="ARBA" id="ARBA00022448"/>
    </source>
</evidence>
<dbReference type="SUPFAM" id="SSF53850">
    <property type="entry name" value="Periplasmic binding protein-like II"/>
    <property type="match status" value="1"/>
</dbReference>
<evidence type="ECO:0000256" key="4">
    <source>
        <dbReference type="ARBA" id="ARBA00017470"/>
    </source>
</evidence>
<dbReference type="Proteomes" id="UP000198607">
    <property type="component" value="Unassembled WGS sequence"/>
</dbReference>
<dbReference type="AlphaFoldDB" id="A0A1G8FHG1"/>
<gene>
    <name evidence="8" type="ORF">SAMN05660652_02322</name>
</gene>
<protein>
    <recommendedName>
        <fullName evidence="4">sn-glycerol-3-phosphate-binding periplasmic protein UgpB</fullName>
    </recommendedName>
</protein>
<evidence type="ECO:0000313" key="9">
    <source>
        <dbReference type="Proteomes" id="UP000198607"/>
    </source>
</evidence>
<dbReference type="RefSeq" id="WP_245715537.1">
    <property type="nucleotide sequence ID" value="NZ_FNCY01000009.1"/>
</dbReference>
<keyword evidence="9" id="KW-1185">Reference proteome</keyword>
<name>A0A1G8FHG1_9RHOO</name>
<sequence length="433" mass="47334">MRKTPMWMALGAIIVAMPLYAAPARQKAKAAPAAPAVVSPVKIEFSHLLDEERAERLEPLIERFNSMQKDAQVTLVRRVSGDVPKQLNLVTPEEQARFVAQKVRFRPLHEVMKAAKEPFDVNKLSPELREGLTDAKGQLMALPLAFSTPVLYINKAAFRKAGLDPEAPPKTWEQMQDVAGRLFESGERCPFTTSWPVWVFLDNMSAWSGVDVGDAKGTPVFNGLVQIKHVAMMASWHKAKYFHTFGHRDEADRRFASGECAMLTSSSSLFPSLVESKTVEAGVAPLPYHDDVYGSPKNTLADGASLWVSGDLKPAEAKGVAKFVNYLLGPEVQIAMTAVDGFLPLTSVARATAGSRLLQADMAAVRVAFNQLGGKPAAPKLRVAQLEPVRSILEEELDAVWANRKPAKEALDHAVARASSALRAFSDGRAKRK</sequence>
<evidence type="ECO:0000256" key="3">
    <source>
        <dbReference type="ARBA" id="ARBA00011557"/>
    </source>
</evidence>
<evidence type="ECO:0000256" key="6">
    <source>
        <dbReference type="ARBA" id="ARBA00022729"/>
    </source>
</evidence>
<evidence type="ECO:0000313" key="8">
    <source>
        <dbReference type="EMBL" id="SDH81429.1"/>
    </source>
</evidence>
<feature type="signal peptide" evidence="7">
    <location>
        <begin position="1"/>
        <end position="21"/>
    </location>
</feature>
<evidence type="ECO:0000256" key="7">
    <source>
        <dbReference type="SAM" id="SignalP"/>
    </source>
</evidence>
<dbReference type="STRING" id="83767.SAMN05660652_02322"/>
<evidence type="ECO:0000256" key="1">
    <source>
        <dbReference type="ARBA" id="ARBA00004418"/>
    </source>
</evidence>
<dbReference type="Gene3D" id="3.40.190.10">
    <property type="entry name" value="Periplasmic binding protein-like II"/>
    <property type="match status" value="2"/>
</dbReference>
<reference evidence="8 9" key="1">
    <citation type="submission" date="2016-10" db="EMBL/GenBank/DDBJ databases">
        <authorList>
            <person name="de Groot N.N."/>
        </authorList>
    </citation>
    <scope>NUCLEOTIDE SEQUENCE [LARGE SCALE GENOMIC DNA]</scope>
    <source>
        <strain evidence="8 9">DSM 5885</strain>
    </source>
</reference>
<dbReference type="PANTHER" id="PTHR43649:SF31">
    <property type="entry name" value="SN-GLYCEROL-3-PHOSPHATE-BINDING PERIPLASMIC PROTEIN UGPB"/>
    <property type="match status" value="1"/>
</dbReference>
<accession>A0A1G8FHG1</accession>
<dbReference type="Pfam" id="PF13416">
    <property type="entry name" value="SBP_bac_8"/>
    <property type="match status" value="1"/>
</dbReference>
<dbReference type="InterPro" id="IPR006059">
    <property type="entry name" value="SBP"/>
</dbReference>